<evidence type="ECO:0000313" key="2">
    <source>
        <dbReference type="EMBL" id="OAA57004.1"/>
    </source>
</evidence>
<sequence>MATDIFGDSMSDLSFFSVSPGAKSLWNDDGPTEMEIDFAADDNFCPNLMPDQPLDGILDWEAADQNQRDMDIIFDNTFQSILESDSNTFETSKATTPPEADMNDGVAVDEPQTSSAERSAAFGLSFQQLQNLSGHTAPSMSEGGPTILKAHKQNELRQCLHENEAASSQPEANKGNEMRLVVSSARPSQERVYGALAHSVVDSRQGTNSWQRPISQATRPTGRKLPRRKGPQHRLSVLTTIPEETVPCPQMPVRFTVDVDGRAFAETSGVVEEEPTPMAKKTQGGPPPECGMQWPYASDDEDAEKDDCLIMGDLPPIRFAWGAVVVLPDLNEVSGTHPFDGLWRRYRGVRTVRTLTARSADLQDGGLDDSGDDWYSDPHTVVKNLYPAPKTRHPGDAASEIEKLVKERRKRPTASTQHLVRRVASPRPLFFGEVGTLTPDVINRSLALRTNKMSSSFGIKKKPWDGWQARARMEKT</sequence>
<evidence type="ECO:0000313" key="3">
    <source>
        <dbReference type="Proteomes" id="UP000076874"/>
    </source>
</evidence>
<accession>A0A167PTB7</accession>
<protein>
    <submittedName>
        <fullName evidence="2">Uncharacterized protein</fullName>
    </submittedName>
</protein>
<feature type="region of interest" description="Disordered" evidence="1">
    <location>
        <begin position="268"/>
        <end position="288"/>
    </location>
</feature>
<feature type="compositionally biased region" description="Basic residues" evidence="1">
    <location>
        <begin position="221"/>
        <end position="232"/>
    </location>
</feature>
<reference evidence="2 3" key="1">
    <citation type="journal article" date="2016" name="Genome Biol. Evol.">
        <title>Divergent and convergent evolution of fungal pathogenicity.</title>
        <authorList>
            <person name="Shang Y."/>
            <person name="Xiao G."/>
            <person name="Zheng P."/>
            <person name="Cen K."/>
            <person name="Zhan S."/>
            <person name="Wang C."/>
        </authorList>
    </citation>
    <scope>NUCLEOTIDE SEQUENCE [LARGE SCALE GENOMIC DNA]</scope>
    <source>
        <strain evidence="2 3">RCEF 264</strain>
    </source>
</reference>
<proteinExistence type="predicted"/>
<feature type="compositionally biased region" description="Polar residues" evidence="1">
    <location>
        <begin position="204"/>
        <end position="219"/>
    </location>
</feature>
<feature type="compositionally biased region" description="Polar residues" evidence="1">
    <location>
        <begin position="85"/>
        <end position="95"/>
    </location>
</feature>
<comment type="caution">
    <text evidence="2">The sequence shown here is derived from an EMBL/GenBank/DDBJ whole genome shotgun (WGS) entry which is preliminary data.</text>
</comment>
<dbReference type="AlphaFoldDB" id="A0A167PTB7"/>
<organism evidence="2 3">
    <name type="scientific">Niveomyces insectorum RCEF 264</name>
    <dbReference type="NCBI Taxonomy" id="1081102"/>
    <lineage>
        <taxon>Eukaryota</taxon>
        <taxon>Fungi</taxon>
        <taxon>Dikarya</taxon>
        <taxon>Ascomycota</taxon>
        <taxon>Pezizomycotina</taxon>
        <taxon>Sordariomycetes</taxon>
        <taxon>Hypocreomycetidae</taxon>
        <taxon>Hypocreales</taxon>
        <taxon>Cordycipitaceae</taxon>
        <taxon>Niveomyces</taxon>
    </lineage>
</organism>
<name>A0A167PTB7_9HYPO</name>
<dbReference type="STRING" id="1081102.A0A167PTB7"/>
<gene>
    <name evidence="2" type="ORF">SPI_07385</name>
</gene>
<keyword evidence="3" id="KW-1185">Reference proteome</keyword>
<dbReference type="Proteomes" id="UP000076874">
    <property type="component" value="Unassembled WGS sequence"/>
</dbReference>
<evidence type="ECO:0000256" key="1">
    <source>
        <dbReference type="SAM" id="MobiDB-lite"/>
    </source>
</evidence>
<dbReference type="EMBL" id="AZHD01000015">
    <property type="protein sequence ID" value="OAA57004.1"/>
    <property type="molecule type" value="Genomic_DNA"/>
</dbReference>
<feature type="region of interest" description="Disordered" evidence="1">
    <location>
        <begin position="204"/>
        <end position="232"/>
    </location>
</feature>
<feature type="region of interest" description="Disordered" evidence="1">
    <location>
        <begin position="85"/>
        <end position="118"/>
    </location>
</feature>